<feature type="compositionally biased region" description="Acidic residues" evidence="1">
    <location>
        <begin position="38"/>
        <end position="55"/>
    </location>
</feature>
<accession>A0AAW1HV05</accession>
<feature type="region of interest" description="Disordered" evidence="1">
    <location>
        <begin position="17"/>
        <end position="55"/>
    </location>
</feature>
<organism evidence="2 3">
    <name type="scientific">Popillia japonica</name>
    <name type="common">Japanese beetle</name>
    <dbReference type="NCBI Taxonomy" id="7064"/>
    <lineage>
        <taxon>Eukaryota</taxon>
        <taxon>Metazoa</taxon>
        <taxon>Ecdysozoa</taxon>
        <taxon>Arthropoda</taxon>
        <taxon>Hexapoda</taxon>
        <taxon>Insecta</taxon>
        <taxon>Pterygota</taxon>
        <taxon>Neoptera</taxon>
        <taxon>Endopterygota</taxon>
        <taxon>Coleoptera</taxon>
        <taxon>Polyphaga</taxon>
        <taxon>Scarabaeiformia</taxon>
        <taxon>Scarabaeidae</taxon>
        <taxon>Rutelinae</taxon>
        <taxon>Popillia</taxon>
    </lineage>
</organism>
<reference evidence="2 3" key="1">
    <citation type="journal article" date="2024" name="BMC Genomics">
        <title>De novo assembly and annotation of Popillia japonica's genome with initial clues to its potential as an invasive pest.</title>
        <authorList>
            <person name="Cucini C."/>
            <person name="Boschi S."/>
            <person name="Funari R."/>
            <person name="Cardaioli E."/>
            <person name="Iannotti N."/>
            <person name="Marturano G."/>
            <person name="Paoli F."/>
            <person name="Bruttini M."/>
            <person name="Carapelli A."/>
            <person name="Frati F."/>
            <person name="Nardi F."/>
        </authorList>
    </citation>
    <scope>NUCLEOTIDE SEQUENCE [LARGE SCALE GENOMIC DNA]</scope>
    <source>
        <strain evidence="2">DMR45628</strain>
    </source>
</reference>
<protein>
    <submittedName>
        <fullName evidence="2">Uncharacterized protein</fullName>
    </submittedName>
</protein>
<sequence>MSQCKRKMTHAQLHKLADNFGEISDEDNGEPFARTDSDESFQYESESETSSDSETVENIQTLTGIYEQESPKLIPLPAKGSQANQDPLWEHNLLQSRTLHQTPVCMLGVPPQSLKLDSFSD</sequence>
<evidence type="ECO:0000313" key="2">
    <source>
        <dbReference type="EMBL" id="KAK9680200.1"/>
    </source>
</evidence>
<dbReference type="EMBL" id="JASPKY010000922">
    <property type="protein sequence ID" value="KAK9680200.1"/>
    <property type="molecule type" value="Genomic_DNA"/>
</dbReference>
<evidence type="ECO:0000313" key="3">
    <source>
        <dbReference type="Proteomes" id="UP001458880"/>
    </source>
</evidence>
<gene>
    <name evidence="2" type="ORF">QE152_g39280</name>
</gene>
<keyword evidence="3" id="KW-1185">Reference proteome</keyword>
<comment type="caution">
    <text evidence="2">The sequence shown here is derived from an EMBL/GenBank/DDBJ whole genome shotgun (WGS) entry which is preliminary data.</text>
</comment>
<evidence type="ECO:0000256" key="1">
    <source>
        <dbReference type="SAM" id="MobiDB-lite"/>
    </source>
</evidence>
<dbReference type="AlphaFoldDB" id="A0AAW1HV05"/>
<name>A0AAW1HV05_POPJA</name>
<dbReference type="Proteomes" id="UP001458880">
    <property type="component" value="Unassembled WGS sequence"/>
</dbReference>
<proteinExistence type="predicted"/>